<feature type="non-terminal residue" evidence="2">
    <location>
        <position position="1"/>
    </location>
</feature>
<dbReference type="EMBL" id="CADCWN010000209">
    <property type="protein sequence ID" value="CAA9577466.1"/>
    <property type="molecule type" value="Genomic_DNA"/>
</dbReference>
<dbReference type="AlphaFoldDB" id="A0A6J4VGM5"/>
<feature type="region of interest" description="Disordered" evidence="1">
    <location>
        <begin position="1"/>
        <end position="91"/>
    </location>
</feature>
<protein>
    <submittedName>
        <fullName evidence="2">Uncharacterized protein</fullName>
    </submittedName>
</protein>
<feature type="compositionally biased region" description="Low complexity" evidence="1">
    <location>
        <begin position="61"/>
        <end position="71"/>
    </location>
</feature>
<accession>A0A6J4VGM5</accession>
<proteinExistence type="predicted"/>
<feature type="non-terminal residue" evidence="2">
    <location>
        <position position="91"/>
    </location>
</feature>
<evidence type="ECO:0000313" key="2">
    <source>
        <dbReference type="EMBL" id="CAA9577466.1"/>
    </source>
</evidence>
<feature type="compositionally biased region" description="Basic and acidic residues" evidence="1">
    <location>
        <begin position="1"/>
        <end position="12"/>
    </location>
</feature>
<evidence type="ECO:0000256" key="1">
    <source>
        <dbReference type="SAM" id="MobiDB-lite"/>
    </source>
</evidence>
<sequence>RGRGARADDQRPSGDLGGQLRRAAPRRHLRLGRDADRRRRRDRPVYPRRPRPHGPTRRPASRGGRAAPCRRQASAEATKARDARLAGTGGM</sequence>
<gene>
    <name evidence="2" type="ORF">AVDCRST_MAG18-2716</name>
</gene>
<feature type="compositionally biased region" description="Basic residues" evidence="1">
    <location>
        <begin position="38"/>
        <end position="60"/>
    </location>
</feature>
<reference evidence="2" key="1">
    <citation type="submission" date="2020-02" db="EMBL/GenBank/DDBJ databases">
        <authorList>
            <person name="Meier V. D."/>
        </authorList>
    </citation>
    <scope>NUCLEOTIDE SEQUENCE</scope>
    <source>
        <strain evidence="2">AVDCRST_MAG18</strain>
    </source>
</reference>
<organism evidence="2">
    <name type="scientific">uncultured Thermomicrobiales bacterium</name>
    <dbReference type="NCBI Taxonomy" id="1645740"/>
    <lineage>
        <taxon>Bacteria</taxon>
        <taxon>Pseudomonadati</taxon>
        <taxon>Thermomicrobiota</taxon>
        <taxon>Thermomicrobia</taxon>
        <taxon>Thermomicrobiales</taxon>
        <taxon>environmental samples</taxon>
    </lineage>
</organism>
<name>A0A6J4VGM5_9BACT</name>